<proteinExistence type="predicted"/>
<reference evidence="3 4" key="1">
    <citation type="journal article" date="2019" name="PLoS ONE">
        <title>Comparative genome analysis indicates high evolutionary potential of pathogenicity genes in Colletotrichum tanaceti.</title>
        <authorList>
            <person name="Lelwala R.V."/>
            <person name="Korhonen P.K."/>
            <person name="Young N.D."/>
            <person name="Scott J.B."/>
            <person name="Ades P.A."/>
            <person name="Gasser R.B."/>
            <person name="Taylor P.W.J."/>
        </authorList>
    </citation>
    <scope>NUCLEOTIDE SEQUENCE [LARGE SCALE GENOMIC DNA]</scope>
    <source>
        <strain evidence="3">BRIP57314</strain>
    </source>
</reference>
<dbReference type="InterPro" id="IPR011009">
    <property type="entry name" value="Kinase-like_dom_sf"/>
</dbReference>
<dbReference type="STRING" id="1306861.A0A4U6XSL1"/>
<dbReference type="EMBL" id="PJEX01000017">
    <property type="protein sequence ID" value="TKW58913.1"/>
    <property type="molecule type" value="Genomic_DNA"/>
</dbReference>
<evidence type="ECO:0000313" key="4">
    <source>
        <dbReference type="Proteomes" id="UP000310108"/>
    </source>
</evidence>
<comment type="caution">
    <text evidence="3">The sequence shown here is derived from an EMBL/GenBank/DDBJ whole genome shotgun (WGS) entry which is preliminary data.</text>
</comment>
<dbReference type="InterPro" id="IPR040976">
    <property type="entry name" value="Pkinase_fungal"/>
</dbReference>
<dbReference type="SUPFAM" id="SSF56112">
    <property type="entry name" value="Protein kinase-like (PK-like)"/>
    <property type="match status" value="1"/>
</dbReference>
<dbReference type="Gene3D" id="1.10.510.10">
    <property type="entry name" value="Transferase(Phosphotransferase) domain 1"/>
    <property type="match status" value="1"/>
</dbReference>
<evidence type="ECO:0000256" key="1">
    <source>
        <dbReference type="SAM" id="MobiDB-lite"/>
    </source>
</evidence>
<dbReference type="PANTHER" id="PTHR38248:SF2">
    <property type="entry name" value="FUNK1 11"/>
    <property type="match status" value="1"/>
</dbReference>
<dbReference type="GO" id="GO:0005524">
    <property type="term" value="F:ATP binding"/>
    <property type="evidence" value="ECO:0007669"/>
    <property type="project" value="InterPro"/>
</dbReference>
<dbReference type="Pfam" id="PF17667">
    <property type="entry name" value="Pkinase_fungal"/>
    <property type="match status" value="1"/>
</dbReference>
<feature type="region of interest" description="Disordered" evidence="1">
    <location>
        <begin position="332"/>
        <end position="358"/>
    </location>
</feature>
<dbReference type="PROSITE" id="PS50011">
    <property type="entry name" value="PROTEIN_KINASE_DOM"/>
    <property type="match status" value="1"/>
</dbReference>
<dbReference type="InterPro" id="IPR000719">
    <property type="entry name" value="Prot_kinase_dom"/>
</dbReference>
<protein>
    <recommendedName>
        <fullName evidence="2">Protein kinase domain-containing protein</fullName>
    </recommendedName>
</protein>
<gene>
    <name evidence="3" type="ORF">CTA1_608</name>
</gene>
<keyword evidence="4" id="KW-1185">Reference proteome</keyword>
<dbReference type="OrthoDB" id="5584477at2759"/>
<feature type="domain" description="Protein kinase" evidence="2">
    <location>
        <begin position="222"/>
        <end position="555"/>
    </location>
</feature>
<evidence type="ECO:0000313" key="3">
    <source>
        <dbReference type="EMBL" id="TKW58913.1"/>
    </source>
</evidence>
<dbReference type="GO" id="GO:0004672">
    <property type="term" value="F:protein kinase activity"/>
    <property type="evidence" value="ECO:0007669"/>
    <property type="project" value="InterPro"/>
</dbReference>
<accession>A0A4U6XSL1</accession>
<dbReference type="AlphaFoldDB" id="A0A4U6XSL1"/>
<evidence type="ECO:0000259" key="2">
    <source>
        <dbReference type="PROSITE" id="PS50011"/>
    </source>
</evidence>
<name>A0A4U6XSL1_9PEZI</name>
<sequence>MPPAKHSTFMSDHSSMSDSHIGEISENIDGFITGPLDGFFSKYFGNAASDDAFQKTVREVCAHHPLEGATTSVEGFCRWISALPVEDYVGARGSWKMSCHTDEMYKTDLSAQLSFIFTNNGTYTESDQAAIQIIGEFCPGQGISYTNGLLNLCARASALFMARPTRLFLHGLYLRGNLAELFVFDRCGLYSCNVFNIYEDFQRFITALLKYSSMTDAELGLSDIIRHDGVGPFVTLKKDACTTLTSSTLRLANRPLAIPEDMVSKATTCFRARMPDSDRWDYVVKFKWRLRDDIPEDQVLRHANKRNVWGLLSLDYFDEIIDTAELRSGLRHRPNRRFPPKDGPDMSVPSGRGVDSHTVETDETFRVRTMVCIITSPCGRPLHTHESVLELLQVLRDAVKSHRSLYEDGGILHQDIAPGNIVISERVDPEAPKGILIDLDVAMILDVGPRNPGGISITGTPPFMAIGALRGRPRTYRHDLESFLYVLLWAVIADGSESPPEGSRLQRWRRGGYEEMAGRKMVDMAPDGFQSILLEFASKYQTLRPLVEGFRQLLFPIREDDGTLWTGTVSSQDGRAMLYDGILQMFDKAITLQKS</sequence>
<dbReference type="PANTHER" id="PTHR38248">
    <property type="entry name" value="FUNK1 6"/>
    <property type="match status" value="1"/>
</dbReference>
<dbReference type="Proteomes" id="UP000310108">
    <property type="component" value="Unassembled WGS sequence"/>
</dbReference>
<organism evidence="3 4">
    <name type="scientific">Colletotrichum tanaceti</name>
    <dbReference type="NCBI Taxonomy" id="1306861"/>
    <lineage>
        <taxon>Eukaryota</taxon>
        <taxon>Fungi</taxon>
        <taxon>Dikarya</taxon>
        <taxon>Ascomycota</taxon>
        <taxon>Pezizomycotina</taxon>
        <taxon>Sordariomycetes</taxon>
        <taxon>Hypocreomycetidae</taxon>
        <taxon>Glomerellales</taxon>
        <taxon>Glomerellaceae</taxon>
        <taxon>Colletotrichum</taxon>
        <taxon>Colletotrichum destructivum species complex</taxon>
    </lineage>
</organism>